<evidence type="ECO:0000313" key="2">
    <source>
        <dbReference type="Proteomes" id="UP001550348"/>
    </source>
</evidence>
<dbReference type="RefSeq" id="WP_355668399.1">
    <property type="nucleotide sequence ID" value="NZ_JBEXRX010000258.1"/>
</dbReference>
<sequence length="62" mass="7393">MIWSDGPWLRRGVRVWLGPLRVMRWIWTSRRARPLMGGRPVTRLQVVVLVCLRVRWRGLSVV</sequence>
<comment type="caution">
    <text evidence="1">The sequence shown here is derived from an EMBL/GenBank/DDBJ whole genome shotgun (WGS) entry which is preliminary data.</text>
</comment>
<protein>
    <submittedName>
        <fullName evidence="1">Uncharacterized protein</fullName>
    </submittedName>
</protein>
<organism evidence="1 2">
    <name type="scientific">Micromonospora fulviviridis</name>
    <dbReference type="NCBI Taxonomy" id="47860"/>
    <lineage>
        <taxon>Bacteria</taxon>
        <taxon>Bacillati</taxon>
        <taxon>Actinomycetota</taxon>
        <taxon>Actinomycetes</taxon>
        <taxon>Micromonosporales</taxon>
        <taxon>Micromonosporaceae</taxon>
        <taxon>Micromonospora</taxon>
    </lineage>
</organism>
<dbReference type="EMBL" id="JBEXRX010000258">
    <property type="protein sequence ID" value="MEU0156922.1"/>
    <property type="molecule type" value="Genomic_DNA"/>
</dbReference>
<gene>
    <name evidence="1" type="ORF">ABZ071_34680</name>
</gene>
<dbReference type="Proteomes" id="UP001550348">
    <property type="component" value="Unassembled WGS sequence"/>
</dbReference>
<reference evidence="1 2" key="1">
    <citation type="submission" date="2024-06" db="EMBL/GenBank/DDBJ databases">
        <title>The Natural Products Discovery Center: Release of the First 8490 Sequenced Strains for Exploring Actinobacteria Biosynthetic Diversity.</title>
        <authorList>
            <person name="Kalkreuter E."/>
            <person name="Kautsar S.A."/>
            <person name="Yang D."/>
            <person name="Bader C.D."/>
            <person name="Teijaro C.N."/>
            <person name="Fluegel L."/>
            <person name="Davis C.M."/>
            <person name="Simpson J.R."/>
            <person name="Lauterbach L."/>
            <person name="Steele A.D."/>
            <person name="Gui C."/>
            <person name="Meng S."/>
            <person name="Li G."/>
            <person name="Viehrig K."/>
            <person name="Ye F."/>
            <person name="Su P."/>
            <person name="Kiefer A.F."/>
            <person name="Nichols A."/>
            <person name="Cepeda A.J."/>
            <person name="Yan W."/>
            <person name="Fan B."/>
            <person name="Jiang Y."/>
            <person name="Adhikari A."/>
            <person name="Zheng C.-J."/>
            <person name="Schuster L."/>
            <person name="Cowan T.M."/>
            <person name="Smanski M.J."/>
            <person name="Chevrette M.G."/>
            <person name="De Carvalho L.P.S."/>
            <person name="Shen B."/>
        </authorList>
    </citation>
    <scope>NUCLEOTIDE SEQUENCE [LARGE SCALE GENOMIC DNA]</scope>
    <source>
        <strain evidence="1 2">NPDC006286</strain>
    </source>
</reference>
<name>A0ABV2VVU9_9ACTN</name>
<accession>A0ABV2VVU9</accession>
<evidence type="ECO:0000313" key="1">
    <source>
        <dbReference type="EMBL" id="MEU0156922.1"/>
    </source>
</evidence>
<keyword evidence="2" id="KW-1185">Reference proteome</keyword>
<proteinExistence type="predicted"/>